<dbReference type="Pfam" id="PF02932">
    <property type="entry name" value="Neur_chan_memb"/>
    <property type="match status" value="1"/>
</dbReference>
<reference evidence="9 10" key="2">
    <citation type="submission" date="2018-11" db="EMBL/GenBank/DDBJ databases">
        <authorList>
            <consortium name="Pathogen Informatics"/>
        </authorList>
    </citation>
    <scope>NUCLEOTIDE SEQUENCE [LARGE SCALE GENOMIC DNA]</scope>
</reference>
<name>A0A158QYC6_NIPBR</name>
<evidence type="ECO:0000256" key="1">
    <source>
        <dbReference type="ARBA" id="ARBA00004141"/>
    </source>
</evidence>
<organism evidence="11">
    <name type="scientific">Nippostrongylus brasiliensis</name>
    <name type="common">Rat hookworm</name>
    <dbReference type="NCBI Taxonomy" id="27835"/>
    <lineage>
        <taxon>Eukaryota</taxon>
        <taxon>Metazoa</taxon>
        <taxon>Ecdysozoa</taxon>
        <taxon>Nematoda</taxon>
        <taxon>Chromadorea</taxon>
        <taxon>Rhabditida</taxon>
        <taxon>Rhabditina</taxon>
        <taxon>Rhabditomorpha</taxon>
        <taxon>Strongyloidea</taxon>
        <taxon>Heligmosomidae</taxon>
        <taxon>Nippostrongylus</taxon>
    </lineage>
</organism>
<evidence type="ECO:0000313" key="11">
    <source>
        <dbReference type="WBParaSite" id="NBR_0000828101-mRNA-1"/>
    </source>
</evidence>
<keyword evidence="5" id="KW-0406">Ion transport</keyword>
<keyword evidence="10" id="KW-1185">Reference proteome</keyword>
<gene>
    <name evidence="9" type="ORF">NBR_LOCUS8282</name>
</gene>
<keyword evidence="2 5" id="KW-0812">Transmembrane</keyword>
<evidence type="ECO:0000256" key="5">
    <source>
        <dbReference type="RuleBase" id="RU000687"/>
    </source>
</evidence>
<dbReference type="PROSITE" id="PS00236">
    <property type="entry name" value="NEUROTR_ION_CHANNEL"/>
    <property type="match status" value="1"/>
</dbReference>
<proteinExistence type="inferred from homology"/>
<evidence type="ECO:0000256" key="3">
    <source>
        <dbReference type="ARBA" id="ARBA00022989"/>
    </source>
</evidence>
<dbReference type="GO" id="GO:0004888">
    <property type="term" value="F:transmembrane signaling receptor activity"/>
    <property type="evidence" value="ECO:0007669"/>
    <property type="project" value="InterPro"/>
</dbReference>
<dbReference type="PANTHER" id="PTHR18945">
    <property type="entry name" value="NEUROTRANSMITTER GATED ION CHANNEL"/>
    <property type="match status" value="1"/>
</dbReference>
<evidence type="ECO:0000256" key="2">
    <source>
        <dbReference type="ARBA" id="ARBA00022692"/>
    </source>
</evidence>
<evidence type="ECO:0000259" key="8">
    <source>
        <dbReference type="Pfam" id="PF02932"/>
    </source>
</evidence>
<dbReference type="Gene3D" id="1.20.58.390">
    <property type="entry name" value="Neurotransmitter-gated ion-channel transmembrane domain"/>
    <property type="match status" value="1"/>
</dbReference>
<dbReference type="SUPFAM" id="SSF63712">
    <property type="entry name" value="Nicotinic receptor ligand binding domain-like"/>
    <property type="match status" value="2"/>
</dbReference>
<dbReference type="InterPro" id="IPR036734">
    <property type="entry name" value="Neur_chan_lig-bd_sf"/>
</dbReference>
<keyword evidence="3 5" id="KW-1133">Transmembrane helix</keyword>
<keyword evidence="5" id="KW-0813">Transport</keyword>
<dbReference type="Pfam" id="PF02931">
    <property type="entry name" value="Neur_chan_LBD"/>
    <property type="match status" value="2"/>
</dbReference>
<feature type="compositionally biased region" description="Basic residues" evidence="6">
    <location>
        <begin position="496"/>
        <end position="507"/>
    </location>
</feature>
<dbReference type="SUPFAM" id="SSF90112">
    <property type="entry name" value="Neurotransmitter-gated ion-channel transmembrane pore"/>
    <property type="match status" value="1"/>
</dbReference>
<keyword evidence="5" id="KW-0407">Ion channel</keyword>
<dbReference type="InterPro" id="IPR006201">
    <property type="entry name" value="Neur_channel"/>
</dbReference>
<comment type="similarity">
    <text evidence="5">Belongs to the ligand-gated ion channel (TC 1.A.9) family.</text>
</comment>
<dbReference type="GO" id="GO:0016020">
    <property type="term" value="C:membrane"/>
    <property type="evidence" value="ECO:0007669"/>
    <property type="project" value="UniProtKB-SubCell"/>
</dbReference>
<evidence type="ECO:0000313" key="10">
    <source>
        <dbReference type="Proteomes" id="UP000271162"/>
    </source>
</evidence>
<feature type="transmembrane region" description="Helical" evidence="5">
    <location>
        <begin position="275"/>
        <end position="298"/>
    </location>
</feature>
<dbReference type="EMBL" id="UYSL01019985">
    <property type="protein sequence ID" value="VDL71871.1"/>
    <property type="molecule type" value="Genomic_DNA"/>
</dbReference>
<evidence type="ECO:0000256" key="4">
    <source>
        <dbReference type="ARBA" id="ARBA00023136"/>
    </source>
</evidence>
<dbReference type="InterPro" id="IPR036719">
    <property type="entry name" value="Neuro-gated_channel_TM_sf"/>
</dbReference>
<dbReference type="CDD" id="cd18997">
    <property type="entry name" value="LGIC_ECD_nAChR"/>
    <property type="match status" value="1"/>
</dbReference>
<evidence type="ECO:0000259" key="7">
    <source>
        <dbReference type="Pfam" id="PF02931"/>
    </source>
</evidence>
<dbReference type="InterPro" id="IPR006029">
    <property type="entry name" value="Neurotrans-gated_channel_TM"/>
</dbReference>
<comment type="caution">
    <text evidence="5">Lacks conserved residue(s) required for the propagation of feature annotation.</text>
</comment>
<dbReference type="Gene3D" id="2.70.170.10">
    <property type="entry name" value="Neurotransmitter-gated ion-channel ligand-binding domain"/>
    <property type="match status" value="1"/>
</dbReference>
<comment type="subcellular location">
    <subcellularLocation>
        <location evidence="1">Membrane</location>
        <topology evidence="1">Multi-pass membrane protein</topology>
    </subcellularLocation>
</comment>
<feature type="domain" description="Neurotransmitter-gated ion-channel ligand-binding" evidence="7">
    <location>
        <begin position="16"/>
        <end position="112"/>
    </location>
</feature>
<feature type="domain" description="Neurotransmitter-gated ion-channel ligand-binding" evidence="7">
    <location>
        <begin position="160"/>
        <end position="274"/>
    </location>
</feature>
<dbReference type="GO" id="GO:0005230">
    <property type="term" value="F:extracellular ligand-gated monoatomic ion channel activity"/>
    <property type="evidence" value="ECO:0007669"/>
    <property type="project" value="InterPro"/>
</dbReference>
<dbReference type="Proteomes" id="UP000271162">
    <property type="component" value="Unassembled WGS sequence"/>
</dbReference>
<dbReference type="PRINTS" id="PR00252">
    <property type="entry name" value="NRIONCHANNEL"/>
</dbReference>
<feature type="transmembrane region" description="Helical" evidence="5">
    <location>
        <begin position="338"/>
        <end position="359"/>
    </location>
</feature>
<reference evidence="11" key="1">
    <citation type="submission" date="2016-04" db="UniProtKB">
        <authorList>
            <consortium name="WormBaseParasite"/>
        </authorList>
    </citation>
    <scope>IDENTIFICATION</scope>
</reference>
<dbReference type="InterPro" id="IPR018000">
    <property type="entry name" value="Neurotransmitter_ion_chnl_CS"/>
</dbReference>
<dbReference type="CDD" id="cd19051">
    <property type="entry name" value="LGIC_TM_cation"/>
    <property type="match status" value="1"/>
</dbReference>
<dbReference type="InterPro" id="IPR006202">
    <property type="entry name" value="Neur_chan_lig-bd"/>
</dbReference>
<dbReference type="STRING" id="27835.A0A158QYC6"/>
<keyword evidence="4 5" id="KW-0472">Membrane</keyword>
<dbReference type="AlphaFoldDB" id="A0A158QYC6"/>
<dbReference type="FunFam" id="1.20.58.390:FF:000043">
    <property type="entry name" value="AcetylCholine Receptor"/>
    <property type="match status" value="1"/>
</dbReference>
<evidence type="ECO:0000256" key="6">
    <source>
        <dbReference type="SAM" id="MobiDB-lite"/>
    </source>
</evidence>
<sequence>MLCIAIIIESLADGTEERLYRTLLSPDRYERDVRPTTHHSRPTNVTFGFLLNQIVEMDERNQVLTTRSWLNINWMDQRLVWNYSEWEDIKTIYIPHQRLWKPDIILVNKCGIHHATFRMELPHILCYLFLDHYEEIADLRRENQFDVPTHVERPFFSAVREYHASLVSTDIMVTSNGNVTWLFSALFRSSCPIRVRYYPFDDQECDLKFASWSHDASEIDLGLNTDKGDLSSYMNNSEFDLLDMIAMKEAVSFPSNPSSKWPTIVIRIKMHRRPLFYIFNHIVPCVLISSMAVLGFLMPPETGEKINMIITTLLSMGVYLQSITESIPPTSEAVPLIGMYYVSSLFMVCLATCVNVITLNMHRNGAANQGRHVPCWMEKWVLGYLASLMRMSIREPDSIALLKTAQSKKSTIRRSSILRDLKRIKNYDHRKGDRQRLSECECISQFNILPRINITRTAMVSEFEQRFRRILKRIYRSLQQHEIREEVGDTVSKFPSPKKRQFTKYGN</sequence>
<dbReference type="InterPro" id="IPR038050">
    <property type="entry name" value="Neuro_actylchol_rec"/>
</dbReference>
<protein>
    <submittedName>
        <fullName evidence="11">Ligand-gated ion channel 4 (inferred by orthology to a C. elegans protein)</fullName>
    </submittedName>
</protein>
<evidence type="ECO:0000313" key="9">
    <source>
        <dbReference type="EMBL" id="VDL71871.1"/>
    </source>
</evidence>
<accession>A0A158QYC6</accession>
<feature type="domain" description="Neurotransmitter-gated ion-channel transmembrane" evidence="8">
    <location>
        <begin position="282"/>
        <end position="472"/>
    </location>
</feature>
<dbReference type="WBParaSite" id="NBR_0000828101-mRNA-1">
    <property type="protein sequence ID" value="NBR_0000828101-mRNA-1"/>
    <property type="gene ID" value="NBR_0000828101"/>
</dbReference>
<feature type="region of interest" description="Disordered" evidence="6">
    <location>
        <begin position="487"/>
        <end position="507"/>
    </location>
</feature>